<feature type="coiled-coil region" evidence="4">
    <location>
        <begin position="453"/>
        <end position="480"/>
    </location>
</feature>
<evidence type="ECO:0000256" key="2">
    <source>
        <dbReference type="ARBA" id="ARBA00072091"/>
    </source>
</evidence>
<dbReference type="Gene3D" id="1.10.8.270">
    <property type="entry name" value="putative rabgap domain of human tbc1 domain family member 14 like domains"/>
    <property type="match status" value="1"/>
</dbReference>
<evidence type="ECO:0000313" key="8">
    <source>
        <dbReference type="Proteomes" id="UP000283383"/>
    </source>
</evidence>
<feature type="region of interest" description="Disordered" evidence="5">
    <location>
        <begin position="265"/>
        <end position="286"/>
    </location>
</feature>
<organism evidence="7 8">
    <name type="scientific">Golovinomyces cichoracearum</name>
    <dbReference type="NCBI Taxonomy" id="62708"/>
    <lineage>
        <taxon>Eukaryota</taxon>
        <taxon>Fungi</taxon>
        <taxon>Dikarya</taxon>
        <taxon>Ascomycota</taxon>
        <taxon>Pezizomycotina</taxon>
        <taxon>Leotiomycetes</taxon>
        <taxon>Erysiphales</taxon>
        <taxon>Erysiphaceae</taxon>
        <taxon>Golovinomyces</taxon>
    </lineage>
</organism>
<dbReference type="SMART" id="SM00164">
    <property type="entry name" value="TBC"/>
    <property type="match status" value="1"/>
</dbReference>
<dbReference type="AlphaFoldDB" id="A0A420HT44"/>
<gene>
    <name evidence="7" type="ORF">GcM3_163007</name>
</gene>
<feature type="compositionally biased region" description="Polar residues" evidence="5">
    <location>
        <begin position="755"/>
        <end position="773"/>
    </location>
</feature>
<comment type="caution">
    <text evidence="7">The sequence shown here is derived from an EMBL/GenBank/DDBJ whole genome shotgun (WGS) entry which is preliminary data.</text>
</comment>
<accession>A0A420HT44</accession>
<dbReference type="InterPro" id="IPR000195">
    <property type="entry name" value="Rab-GAP-TBC_dom"/>
</dbReference>
<reference evidence="7 8" key="1">
    <citation type="journal article" date="2018" name="BMC Genomics">
        <title>Comparative genome analyses reveal sequence features reflecting distinct modes of host-adaptation between dicot and monocot powdery mildew.</title>
        <authorList>
            <person name="Wu Y."/>
            <person name="Ma X."/>
            <person name="Pan Z."/>
            <person name="Kale S.D."/>
            <person name="Song Y."/>
            <person name="King H."/>
            <person name="Zhang Q."/>
            <person name="Presley C."/>
            <person name="Deng X."/>
            <person name="Wei C.I."/>
            <person name="Xiao S."/>
        </authorList>
    </citation>
    <scope>NUCLEOTIDE SEQUENCE [LARGE SCALE GENOMIC DNA]</scope>
    <source>
        <strain evidence="7">UMSG3</strain>
    </source>
</reference>
<dbReference type="PROSITE" id="PS50086">
    <property type="entry name" value="TBC_RABGAP"/>
    <property type="match status" value="1"/>
</dbReference>
<dbReference type="Pfam" id="PF00566">
    <property type="entry name" value="RabGAP-TBC"/>
    <property type="match status" value="1"/>
</dbReference>
<evidence type="ECO:0000256" key="5">
    <source>
        <dbReference type="SAM" id="MobiDB-lite"/>
    </source>
</evidence>
<dbReference type="PANTHER" id="PTHR22957">
    <property type="entry name" value="TBC1 DOMAIN FAMILY MEMBER GTPASE-ACTIVATING PROTEIN"/>
    <property type="match status" value="1"/>
</dbReference>
<evidence type="ECO:0000256" key="3">
    <source>
        <dbReference type="ARBA" id="ARBA00082648"/>
    </source>
</evidence>
<protein>
    <recommendedName>
        <fullName evidence="2">GTPase-activating protein GYP7</fullName>
    </recommendedName>
    <alternativeName>
        <fullName evidence="3">GAP for YPT7</fullName>
    </alternativeName>
</protein>
<keyword evidence="4" id="KW-0175">Coiled coil</keyword>
<dbReference type="GO" id="GO:0005096">
    <property type="term" value="F:GTPase activator activity"/>
    <property type="evidence" value="ECO:0007669"/>
    <property type="project" value="UniProtKB-KW"/>
</dbReference>
<dbReference type="Gene3D" id="1.10.472.80">
    <property type="entry name" value="Ypt/Rab-GAP domain of gyp1p, domain 3"/>
    <property type="match status" value="1"/>
</dbReference>
<evidence type="ECO:0000256" key="4">
    <source>
        <dbReference type="SAM" id="Coils"/>
    </source>
</evidence>
<feature type="region of interest" description="Disordered" evidence="5">
    <location>
        <begin position="755"/>
        <end position="795"/>
    </location>
</feature>
<dbReference type="SUPFAM" id="SSF47923">
    <property type="entry name" value="Ypt/Rab-GAP domain of gyp1p"/>
    <property type="match status" value="2"/>
</dbReference>
<name>A0A420HT44_9PEZI</name>
<feature type="domain" description="Rab-GAP TBC" evidence="6">
    <location>
        <begin position="437"/>
        <end position="665"/>
    </location>
</feature>
<keyword evidence="8" id="KW-1185">Reference proteome</keyword>
<dbReference type="EMBL" id="MCBQ01016373">
    <property type="protein sequence ID" value="RKF60615.1"/>
    <property type="molecule type" value="Genomic_DNA"/>
</dbReference>
<dbReference type="PANTHER" id="PTHR22957:SF502">
    <property type="entry name" value="SMALL G PROTEIN SIGNALING MODULATOR 2-RELATED"/>
    <property type="match status" value="1"/>
</dbReference>
<keyword evidence="1" id="KW-0343">GTPase activation</keyword>
<evidence type="ECO:0000256" key="1">
    <source>
        <dbReference type="ARBA" id="ARBA00022468"/>
    </source>
</evidence>
<dbReference type="STRING" id="62708.A0A420HT44"/>
<sequence>MTSLITSDMDDECDDRISNRYNLHGSDRNVKLWYSKSKFADTSLTDKVYLHPTPSVKDNIPGYIALLQRNVQETSSESINSASKNSDSFLLAWVPESCLGENLNEYIQAELAENGSPRKSFFVSLPPVIVQPNLSGQNGFAIPLSSVYSITSRLPSPGWWFGSLIINSRSGYPYPALFFHDSECESTILQKKKIVRESFDLLGASGAMFWGGDQVLTWLSRHVEVQMCEEDRNIHLIEPSAEDQEAFSINSVTVSYSKPTRDKVVSSASRYRENRKQSPRATPMDPLTKYVKETGWNLMEKLSQVTNLARRTADSVIENPNLPPQVRRLLRNPEIQTLQEEFDSARIYLARWAMSIADQSERERNQKSLTARKVLEVESTNVGDFELLDAELGSLNVSNKRKTITLVEWNNFFDQKNGVLVYTVDEVKDKIFHGGLDAEDGVRKEAWLFLLGIHKWDSTLKERQQEVSRLRDEYVRLKGAWWNNSLDQKGESKEAELWREQKSRIEKDVHRTDRTVSLFAGEDIPHPDPTSPFAEVGTNVHLEQLKDMLLTYNEFNRELGYVQGMSDLLAPIYTVIQDDAIAFWAFKNFMHRMERNFVRDQSGMRKQLLALESLVQLMDPKLYLHLQAAESTNFFFFFRMLLVWFKREFEWESILRLWESLWTDYLSSNFHLFIALAILEKHRDVIMDHLKHFDEVLKYVNELSATIDLESTLIRAEALFLRFQRIIEAIDKKSNFPAPRLHKRIKATQKSNETIISPSYTSGSDATGTSSHGYHSGKESIENTSVDGSKSRDDLLNTSQFPEVIAPELRQLLSREVETFSKE</sequence>
<evidence type="ECO:0000313" key="7">
    <source>
        <dbReference type="EMBL" id="RKF60615.1"/>
    </source>
</evidence>
<dbReference type="GO" id="GO:0005737">
    <property type="term" value="C:cytoplasm"/>
    <property type="evidence" value="ECO:0007669"/>
    <property type="project" value="UniProtKB-ARBA"/>
</dbReference>
<evidence type="ECO:0000259" key="6">
    <source>
        <dbReference type="PROSITE" id="PS50086"/>
    </source>
</evidence>
<dbReference type="FunFam" id="1.10.8.270:FF:000032">
    <property type="entry name" value="GTPase activating protein (Gyp7)"/>
    <property type="match status" value="1"/>
</dbReference>
<dbReference type="Proteomes" id="UP000283383">
    <property type="component" value="Unassembled WGS sequence"/>
</dbReference>
<dbReference type="InterPro" id="IPR035969">
    <property type="entry name" value="Rab-GAP_TBC_sf"/>
</dbReference>
<proteinExistence type="predicted"/>
<feature type="compositionally biased region" description="Basic and acidic residues" evidence="5">
    <location>
        <begin position="265"/>
        <end position="276"/>
    </location>
</feature>
<dbReference type="FunFam" id="1.10.472.80:FF:000005">
    <property type="entry name" value="TBC1 domain family member 15"/>
    <property type="match status" value="1"/>
</dbReference>